<organism evidence="1 2">
    <name type="scientific">Acinetobacter bereziniae</name>
    <name type="common">Acinetobacter genomosp. 10</name>
    <dbReference type="NCBI Taxonomy" id="106648"/>
    <lineage>
        <taxon>Bacteria</taxon>
        <taxon>Pseudomonadati</taxon>
        <taxon>Pseudomonadota</taxon>
        <taxon>Gammaproteobacteria</taxon>
        <taxon>Moraxellales</taxon>
        <taxon>Moraxellaceae</taxon>
        <taxon>Acinetobacter</taxon>
    </lineage>
</organism>
<dbReference type="Pfam" id="PF03583">
    <property type="entry name" value="LIP"/>
    <property type="match status" value="1"/>
</dbReference>
<dbReference type="GO" id="GO:0004806">
    <property type="term" value="F:triacylglycerol lipase activity"/>
    <property type="evidence" value="ECO:0007669"/>
    <property type="project" value="InterPro"/>
</dbReference>
<dbReference type="PROSITE" id="PS51257">
    <property type="entry name" value="PROKAR_LIPOPROTEIN"/>
    <property type="match status" value="1"/>
</dbReference>
<dbReference type="Gene3D" id="3.40.50.1820">
    <property type="entry name" value="alpha/beta hydrolase"/>
    <property type="match status" value="2"/>
</dbReference>
<evidence type="ECO:0000313" key="2">
    <source>
        <dbReference type="Proteomes" id="UP000644140"/>
    </source>
</evidence>
<reference evidence="1" key="1">
    <citation type="submission" date="2022-02" db="EMBL/GenBank/DDBJ databases">
        <title>Characterization of Tn125 harboring carbapenem-resistant Acinetobacter bereziniae clinical isolates.</title>
        <authorList>
            <person name="Wong N.-K."/>
            <person name="Pan Q."/>
        </authorList>
    </citation>
    <scope>NUCLEOTIDE SEQUENCE</scope>
    <source>
        <strain evidence="1">GD03393</strain>
    </source>
</reference>
<accession>A0A8I1DJ17</accession>
<dbReference type="PANTHER" id="PTHR34853:SF1">
    <property type="entry name" value="LIPASE 5"/>
    <property type="match status" value="1"/>
</dbReference>
<dbReference type="PANTHER" id="PTHR34853">
    <property type="match status" value="1"/>
</dbReference>
<dbReference type="InterPro" id="IPR029058">
    <property type="entry name" value="AB_hydrolase_fold"/>
</dbReference>
<dbReference type="Proteomes" id="UP000644140">
    <property type="component" value="Chromosome"/>
</dbReference>
<dbReference type="SUPFAM" id="SSF53474">
    <property type="entry name" value="alpha/beta-Hydrolases"/>
    <property type="match status" value="1"/>
</dbReference>
<dbReference type="EMBL" id="CP092085">
    <property type="protein sequence ID" value="UUN96622.1"/>
    <property type="molecule type" value="Genomic_DNA"/>
</dbReference>
<dbReference type="RefSeq" id="WP_151781500.1">
    <property type="nucleotide sequence ID" value="NZ_BKNL01000070.1"/>
</dbReference>
<protein>
    <submittedName>
        <fullName evidence="1">Alpha/beta fold hydrolase</fullName>
    </submittedName>
</protein>
<dbReference type="InterPro" id="IPR005152">
    <property type="entry name" value="Lipase_secreted"/>
</dbReference>
<dbReference type="PIRSF" id="PIRSF029171">
    <property type="entry name" value="Esterase_LipA"/>
    <property type="match status" value="1"/>
</dbReference>
<keyword evidence="1" id="KW-0378">Hydrolase</keyword>
<proteinExistence type="predicted"/>
<dbReference type="GO" id="GO:0016042">
    <property type="term" value="P:lipid catabolic process"/>
    <property type="evidence" value="ECO:0007669"/>
    <property type="project" value="InterPro"/>
</dbReference>
<dbReference type="AlphaFoldDB" id="A0A8I1DJ17"/>
<sequence>MKRNTLWILLASSVVFLTACGGDDNNDGGPSTTSNVDINNIQNPVVGTPAAYKYIKEDAPPNAADSVMMTYKMKGIKGTETLATSLVFTPKTAPPAGGWPIVVWAHGTTGVADSCAPSVNKLTIPGLFGPGDPTIKNMIDSFLKEGYVVVAPDYEGLGEPGDKELHPFLNVKSEAYSITDAVVATKSWLRDKVSNKWAVVGHSQGGQAALGAAQYAARANMDYKGAVAVAPASNLKMIDSLIQFKLEGLSDNMLDENGDTNPEYERKALGYVATDGFTALIAASIKTTYGMDGVYSKVFKSPTDKIAEQAESLCVLELGFEFARGIGEYAEANNGSIKDYPRRAKGYMDDPIVKQFLEKDSQPLQVLVKTPIIIYQGGADTLVLPQATDALVAQARALTTKIDYRTDPKWDHGTAYSVNAKNGNLLADIKTLLSN</sequence>
<name>A0A8I1DJ17_ACIBZ</name>
<gene>
    <name evidence="1" type="ORF">I9054_014715</name>
</gene>
<evidence type="ECO:0000313" key="1">
    <source>
        <dbReference type="EMBL" id="UUN96622.1"/>
    </source>
</evidence>